<feature type="domain" description="Proline dehydrogenase" evidence="7">
    <location>
        <begin position="134"/>
        <end position="433"/>
    </location>
</feature>
<keyword evidence="3 5" id="KW-0560">Oxidoreductase</keyword>
<dbReference type="GO" id="GO:0004657">
    <property type="term" value="F:proline dehydrogenase activity"/>
    <property type="evidence" value="ECO:0007669"/>
    <property type="project" value="UniProtKB-EC"/>
</dbReference>
<dbReference type="AlphaFoldDB" id="A0A6A6V1U5"/>
<comment type="function">
    <text evidence="5">Converts proline to delta-1-pyrroline-5-carboxylate.</text>
</comment>
<feature type="region of interest" description="Disordered" evidence="6">
    <location>
        <begin position="1"/>
        <end position="37"/>
    </location>
</feature>
<dbReference type="GO" id="GO:0005739">
    <property type="term" value="C:mitochondrion"/>
    <property type="evidence" value="ECO:0007669"/>
    <property type="project" value="TreeGrafter"/>
</dbReference>
<evidence type="ECO:0000313" key="8">
    <source>
        <dbReference type="EMBL" id="KAF2743714.1"/>
    </source>
</evidence>
<dbReference type="EC" id="1.5.5.2" evidence="2 5"/>
<comment type="cofactor">
    <cofactor evidence="5">
        <name>FAD</name>
        <dbReference type="ChEBI" id="CHEBI:57692"/>
    </cofactor>
</comment>
<dbReference type="GO" id="GO:0010133">
    <property type="term" value="P:L-proline catabolic process to L-glutamate"/>
    <property type="evidence" value="ECO:0007669"/>
    <property type="project" value="TreeGrafter"/>
</dbReference>
<dbReference type="OrthoDB" id="5464at2759"/>
<dbReference type="InterPro" id="IPR029041">
    <property type="entry name" value="FAD-linked_oxidoreductase-like"/>
</dbReference>
<evidence type="ECO:0000256" key="3">
    <source>
        <dbReference type="ARBA" id="ARBA00023002"/>
    </source>
</evidence>
<comment type="catalytic activity">
    <reaction evidence="5">
        <text>L-proline + a quinone = (S)-1-pyrroline-5-carboxylate + a quinol + H(+)</text>
        <dbReference type="Rhea" id="RHEA:23784"/>
        <dbReference type="ChEBI" id="CHEBI:15378"/>
        <dbReference type="ChEBI" id="CHEBI:17388"/>
        <dbReference type="ChEBI" id="CHEBI:24646"/>
        <dbReference type="ChEBI" id="CHEBI:60039"/>
        <dbReference type="ChEBI" id="CHEBI:132124"/>
        <dbReference type="EC" id="1.5.5.2"/>
    </reaction>
</comment>
<dbReference type="Gene3D" id="3.20.20.220">
    <property type="match status" value="1"/>
</dbReference>
<keyword evidence="5" id="KW-0285">Flavoprotein</keyword>
<evidence type="ECO:0000256" key="4">
    <source>
        <dbReference type="ARBA" id="ARBA00023062"/>
    </source>
</evidence>
<evidence type="ECO:0000256" key="6">
    <source>
        <dbReference type="SAM" id="MobiDB-lite"/>
    </source>
</evidence>
<evidence type="ECO:0000256" key="5">
    <source>
        <dbReference type="RuleBase" id="RU364054"/>
    </source>
</evidence>
<dbReference type="PANTHER" id="PTHR13914:SF30">
    <property type="entry name" value="PROLINE DEHYDROGENASE"/>
    <property type="match status" value="1"/>
</dbReference>
<evidence type="ECO:0000256" key="1">
    <source>
        <dbReference type="ARBA" id="ARBA00005869"/>
    </source>
</evidence>
<feature type="compositionally biased region" description="Low complexity" evidence="6">
    <location>
        <begin position="8"/>
        <end position="37"/>
    </location>
</feature>
<dbReference type="Proteomes" id="UP000799440">
    <property type="component" value="Unassembled WGS sequence"/>
</dbReference>
<evidence type="ECO:0000313" key="9">
    <source>
        <dbReference type="Proteomes" id="UP000799440"/>
    </source>
</evidence>
<sequence>MHPAPTSLMQPTQLNLQQQQPLIPSSPSSSHAPPPALSRLPTTSILRTYLITTLSSSPTLLNAIYTTLLKLLDSKSAFLSLERNPLLNWILKSTFYAQFCAGETPAEIRANTALARSELGYDGIILEYAVEVLSAEGKQTEAEIQRDVESWKKGMLDTISLARDGDFVGLKWSGLGPHALTLLQSYLPPTPLITSALHTVCTAAAAKHISLLPGAEESATNPGLEAWTLDLQRKYNTRERGYAVVYTTYQCYFRNAPERVAMLLHAAKKDGFIAGVKLVRGAYLGSEGREKVWGSKEETDRCYDECAEAVIRGRWTQGIQAPEGEKGQVGFPDRDIILATHNRTSLLRGVELRRELQLSTPSATSSTNPAPARTPRITYAQLQGMADEISQELVTHPDVKLDTQARVVKLFAFGTLRECMNFLVRRAVENKEAGMRTEETRKAMGVELRRRVRGLIGM</sequence>
<name>A0A6A6V1U5_9PLEO</name>
<keyword evidence="4 5" id="KW-0642">Proline metabolism</keyword>
<dbReference type="SUPFAM" id="SSF51730">
    <property type="entry name" value="FAD-linked oxidoreductase"/>
    <property type="match status" value="1"/>
</dbReference>
<protein>
    <recommendedName>
        <fullName evidence="2 5">Proline dehydrogenase</fullName>
        <ecNumber evidence="2 5">1.5.5.2</ecNumber>
    </recommendedName>
</protein>
<dbReference type="Pfam" id="PF01619">
    <property type="entry name" value="Pro_dh"/>
    <property type="match status" value="1"/>
</dbReference>
<dbReference type="PANTHER" id="PTHR13914">
    <property type="entry name" value="PROLINE OXIDASE"/>
    <property type="match status" value="1"/>
</dbReference>
<gene>
    <name evidence="8" type="ORF">M011DRAFT_480456</name>
</gene>
<dbReference type="GO" id="GO:0071949">
    <property type="term" value="F:FAD binding"/>
    <property type="evidence" value="ECO:0007669"/>
    <property type="project" value="TreeGrafter"/>
</dbReference>
<comment type="similarity">
    <text evidence="1 5">Belongs to the proline oxidase family.</text>
</comment>
<organism evidence="8 9">
    <name type="scientific">Sporormia fimetaria CBS 119925</name>
    <dbReference type="NCBI Taxonomy" id="1340428"/>
    <lineage>
        <taxon>Eukaryota</taxon>
        <taxon>Fungi</taxon>
        <taxon>Dikarya</taxon>
        <taxon>Ascomycota</taxon>
        <taxon>Pezizomycotina</taxon>
        <taxon>Dothideomycetes</taxon>
        <taxon>Pleosporomycetidae</taxon>
        <taxon>Pleosporales</taxon>
        <taxon>Sporormiaceae</taxon>
        <taxon>Sporormia</taxon>
    </lineage>
</organism>
<keyword evidence="5" id="KW-0274">FAD</keyword>
<proteinExistence type="inferred from homology"/>
<dbReference type="InterPro" id="IPR015659">
    <property type="entry name" value="Proline_oxidase"/>
</dbReference>
<reference evidence="8" key="1">
    <citation type="journal article" date="2020" name="Stud. Mycol.">
        <title>101 Dothideomycetes genomes: a test case for predicting lifestyles and emergence of pathogens.</title>
        <authorList>
            <person name="Haridas S."/>
            <person name="Albert R."/>
            <person name="Binder M."/>
            <person name="Bloem J."/>
            <person name="Labutti K."/>
            <person name="Salamov A."/>
            <person name="Andreopoulos B."/>
            <person name="Baker S."/>
            <person name="Barry K."/>
            <person name="Bills G."/>
            <person name="Bluhm B."/>
            <person name="Cannon C."/>
            <person name="Castanera R."/>
            <person name="Culley D."/>
            <person name="Daum C."/>
            <person name="Ezra D."/>
            <person name="Gonzalez J."/>
            <person name="Henrissat B."/>
            <person name="Kuo A."/>
            <person name="Liang C."/>
            <person name="Lipzen A."/>
            <person name="Lutzoni F."/>
            <person name="Magnuson J."/>
            <person name="Mondo S."/>
            <person name="Nolan M."/>
            <person name="Ohm R."/>
            <person name="Pangilinan J."/>
            <person name="Park H.-J."/>
            <person name="Ramirez L."/>
            <person name="Alfaro M."/>
            <person name="Sun H."/>
            <person name="Tritt A."/>
            <person name="Yoshinaga Y."/>
            <person name="Zwiers L.-H."/>
            <person name="Turgeon B."/>
            <person name="Goodwin S."/>
            <person name="Spatafora J."/>
            <person name="Crous P."/>
            <person name="Grigoriev I."/>
        </authorList>
    </citation>
    <scope>NUCLEOTIDE SEQUENCE</scope>
    <source>
        <strain evidence="8">CBS 119925</strain>
    </source>
</reference>
<evidence type="ECO:0000259" key="7">
    <source>
        <dbReference type="Pfam" id="PF01619"/>
    </source>
</evidence>
<accession>A0A6A6V1U5</accession>
<dbReference type="EMBL" id="MU006594">
    <property type="protein sequence ID" value="KAF2743714.1"/>
    <property type="molecule type" value="Genomic_DNA"/>
</dbReference>
<keyword evidence="9" id="KW-1185">Reference proteome</keyword>
<evidence type="ECO:0000256" key="2">
    <source>
        <dbReference type="ARBA" id="ARBA00012695"/>
    </source>
</evidence>
<dbReference type="InterPro" id="IPR002872">
    <property type="entry name" value="Proline_DH_dom"/>
</dbReference>